<evidence type="ECO:0000313" key="2">
    <source>
        <dbReference type="Proteomes" id="UP000726136"/>
    </source>
</evidence>
<feature type="non-terminal residue" evidence="1">
    <location>
        <position position="1"/>
    </location>
</feature>
<comment type="caution">
    <text evidence="1">The sequence shown here is derived from an EMBL/GenBank/DDBJ whole genome shotgun (WGS) entry which is preliminary data.</text>
</comment>
<dbReference type="Proteomes" id="UP000726136">
    <property type="component" value="Unassembled WGS sequence"/>
</dbReference>
<organism evidence="1 2">
    <name type="scientific">Vibrio anguillarum</name>
    <name type="common">Listonella anguillarum</name>
    <dbReference type="NCBI Taxonomy" id="55601"/>
    <lineage>
        <taxon>Bacteria</taxon>
        <taxon>Pseudomonadati</taxon>
        <taxon>Pseudomonadota</taxon>
        <taxon>Gammaproteobacteria</taxon>
        <taxon>Vibrionales</taxon>
        <taxon>Vibrionaceae</taxon>
        <taxon>Vibrio</taxon>
    </lineage>
</organism>
<protein>
    <submittedName>
        <fullName evidence="1">Uncharacterized protein</fullName>
    </submittedName>
</protein>
<dbReference type="EMBL" id="RDPI01001141">
    <property type="protein sequence ID" value="MBF4376818.1"/>
    <property type="molecule type" value="Genomic_DNA"/>
</dbReference>
<proteinExistence type="predicted"/>
<gene>
    <name evidence="1" type="ORF">EAY46_27960</name>
</gene>
<accession>A0ABR9ZEC8</accession>
<feature type="non-terminal residue" evidence="1">
    <location>
        <position position="144"/>
    </location>
</feature>
<evidence type="ECO:0000313" key="1">
    <source>
        <dbReference type="EMBL" id="MBF4376818.1"/>
    </source>
</evidence>
<sequence length="144" mass="17004">ATKCAVHNVNLEEITSGNRKSAVLSIKQVLSGRGTPESQTCTQLDENGHKYSDLTDQPSYHVMPCLLNKFYNWASRKCRKSELRHEYLSFFDPYGVKKYISDERLVRQFFYFKENYSEEFKAFWEQSAEIKEYRFGFREKLSLA</sequence>
<reference evidence="1 2" key="1">
    <citation type="journal article" date="2021" name="PeerJ">
        <title>Analysis of 44 Vibrio anguillarum genomes reveals high genetic diversity.</title>
        <authorList>
            <person name="Hansen M.J."/>
            <person name="Dalsgaard I."/>
        </authorList>
    </citation>
    <scope>NUCLEOTIDE SEQUENCE [LARGE SCALE GENOMIC DNA]</scope>
    <source>
        <strain evidence="1 2">040915-1/1B</strain>
    </source>
</reference>
<keyword evidence="2" id="KW-1185">Reference proteome</keyword>
<name>A0ABR9ZEC8_VIBAN</name>